<comment type="caution">
    <text evidence="1">The sequence shown here is derived from an EMBL/GenBank/DDBJ whole genome shotgun (WGS) entry which is preliminary data.</text>
</comment>
<dbReference type="RefSeq" id="WP_021711122.1">
    <property type="nucleotide sequence ID" value="NZ_BAOB01000101.1"/>
</dbReference>
<protein>
    <submittedName>
        <fullName evidence="1">Uncharacterized protein</fullName>
    </submittedName>
</protein>
<name>U3CGH8_9VIBR</name>
<evidence type="ECO:0000313" key="2">
    <source>
        <dbReference type="Proteomes" id="UP000016567"/>
    </source>
</evidence>
<gene>
    <name evidence="1" type="ORF">VAZ01S_073_00160</name>
</gene>
<dbReference type="Proteomes" id="UP000016567">
    <property type="component" value="Unassembled WGS sequence"/>
</dbReference>
<accession>U3CGH8</accession>
<evidence type="ECO:0000313" key="1">
    <source>
        <dbReference type="EMBL" id="GAD77383.1"/>
    </source>
</evidence>
<keyword evidence="2" id="KW-1185">Reference proteome</keyword>
<proteinExistence type="predicted"/>
<dbReference type="AlphaFoldDB" id="U3CGH8"/>
<organism evidence="1 2">
    <name type="scientific">Vibrio azureus NBRC 104587</name>
    <dbReference type="NCBI Taxonomy" id="1219077"/>
    <lineage>
        <taxon>Bacteria</taxon>
        <taxon>Pseudomonadati</taxon>
        <taxon>Pseudomonadota</taxon>
        <taxon>Gammaproteobacteria</taxon>
        <taxon>Vibrionales</taxon>
        <taxon>Vibrionaceae</taxon>
        <taxon>Vibrio</taxon>
    </lineage>
</organism>
<reference evidence="1 2" key="1">
    <citation type="submission" date="2013-09" db="EMBL/GenBank/DDBJ databases">
        <title>Whole genome shotgun sequence of Vibrio azureus NBRC 104587.</title>
        <authorList>
            <person name="Isaki S."/>
            <person name="Hosoyama A."/>
            <person name="Numata M."/>
            <person name="Hashimoto M."/>
            <person name="Hosoyama Y."/>
            <person name="Tsuchikane K."/>
            <person name="Noguchi M."/>
            <person name="Hirakata S."/>
            <person name="Ichikawa N."/>
            <person name="Ohji S."/>
            <person name="Yamazoe A."/>
            <person name="Fujita N."/>
        </authorList>
    </citation>
    <scope>NUCLEOTIDE SEQUENCE [LARGE SCALE GENOMIC DNA]</scope>
    <source>
        <strain evidence="1 2">NBRC 104587</strain>
    </source>
</reference>
<sequence>MIFQYRDGIYSLARITGPTHNLLRIKLADENVGKVAVTALSEEPPINITLDEVHRQVTEGIEYIKANRQSGFYVSEVQYVPSDTFSPTVYRNLIIEIAKRIEKIALSDSSQSHIT</sequence>
<dbReference type="EMBL" id="BATL01000073">
    <property type="protein sequence ID" value="GAD77383.1"/>
    <property type="molecule type" value="Genomic_DNA"/>
</dbReference>
<dbReference type="OrthoDB" id="6065008at2"/>